<dbReference type="OrthoDB" id="5445802at2759"/>
<gene>
    <name evidence="1" type="ORF">L211DRAFT_847067</name>
</gene>
<dbReference type="AlphaFoldDB" id="A0A3N4LU71"/>
<accession>A0A3N4LU71</accession>
<evidence type="ECO:0008006" key="3">
    <source>
        <dbReference type="Google" id="ProtNLM"/>
    </source>
</evidence>
<keyword evidence="2" id="KW-1185">Reference proteome</keyword>
<reference evidence="1 2" key="1">
    <citation type="journal article" date="2018" name="Nat. Ecol. Evol.">
        <title>Pezizomycetes genomes reveal the molecular basis of ectomycorrhizal truffle lifestyle.</title>
        <authorList>
            <person name="Murat C."/>
            <person name="Payen T."/>
            <person name="Noel B."/>
            <person name="Kuo A."/>
            <person name="Morin E."/>
            <person name="Chen J."/>
            <person name="Kohler A."/>
            <person name="Krizsan K."/>
            <person name="Balestrini R."/>
            <person name="Da Silva C."/>
            <person name="Montanini B."/>
            <person name="Hainaut M."/>
            <person name="Levati E."/>
            <person name="Barry K.W."/>
            <person name="Belfiori B."/>
            <person name="Cichocki N."/>
            <person name="Clum A."/>
            <person name="Dockter R.B."/>
            <person name="Fauchery L."/>
            <person name="Guy J."/>
            <person name="Iotti M."/>
            <person name="Le Tacon F."/>
            <person name="Lindquist E.A."/>
            <person name="Lipzen A."/>
            <person name="Malagnac F."/>
            <person name="Mello A."/>
            <person name="Molinier V."/>
            <person name="Miyauchi S."/>
            <person name="Poulain J."/>
            <person name="Riccioni C."/>
            <person name="Rubini A."/>
            <person name="Sitrit Y."/>
            <person name="Splivallo R."/>
            <person name="Traeger S."/>
            <person name="Wang M."/>
            <person name="Zifcakova L."/>
            <person name="Wipf D."/>
            <person name="Zambonelli A."/>
            <person name="Paolocci F."/>
            <person name="Nowrousian M."/>
            <person name="Ottonello S."/>
            <person name="Baldrian P."/>
            <person name="Spatafora J.W."/>
            <person name="Henrissat B."/>
            <person name="Nagy L.G."/>
            <person name="Aury J.M."/>
            <person name="Wincker P."/>
            <person name="Grigoriev I.V."/>
            <person name="Bonfante P."/>
            <person name="Martin F.M."/>
        </authorList>
    </citation>
    <scope>NUCLEOTIDE SEQUENCE [LARGE SCALE GENOMIC DNA]</scope>
    <source>
        <strain evidence="1 2">ATCC MYA-4762</strain>
    </source>
</reference>
<organism evidence="1 2">
    <name type="scientific">Terfezia boudieri ATCC MYA-4762</name>
    <dbReference type="NCBI Taxonomy" id="1051890"/>
    <lineage>
        <taxon>Eukaryota</taxon>
        <taxon>Fungi</taxon>
        <taxon>Dikarya</taxon>
        <taxon>Ascomycota</taxon>
        <taxon>Pezizomycotina</taxon>
        <taxon>Pezizomycetes</taxon>
        <taxon>Pezizales</taxon>
        <taxon>Pezizaceae</taxon>
        <taxon>Terfezia</taxon>
    </lineage>
</organism>
<proteinExistence type="predicted"/>
<evidence type="ECO:0000313" key="2">
    <source>
        <dbReference type="Proteomes" id="UP000267821"/>
    </source>
</evidence>
<sequence>MQNSGTFISTPTPRSAGLLTQVLSIYPTLRPILSYSHRADIIHLARTCRTLNSILRDSVFPLCTPFPRCTSALEICHWCRAIVCNSCKVRVQQQHKPYVEDGTGTLNINEAMVITPLNQPNFNVDIILQILQYRGDRTYHRGIQVIQNTTLCASCFSTYKGPMPGRTRAYNQPHMVKELNWDELPNTHTTCNCTPNTQADCEGDKRLMEFKDIPLGSLLFAVVKLPQELRPTPSSDFVALYIG</sequence>
<dbReference type="InParanoid" id="A0A3N4LU71"/>
<dbReference type="EMBL" id="ML121534">
    <property type="protein sequence ID" value="RPB26417.1"/>
    <property type="molecule type" value="Genomic_DNA"/>
</dbReference>
<dbReference type="Proteomes" id="UP000267821">
    <property type="component" value="Unassembled WGS sequence"/>
</dbReference>
<protein>
    <recommendedName>
        <fullName evidence="3">F-box domain-containing protein</fullName>
    </recommendedName>
</protein>
<evidence type="ECO:0000313" key="1">
    <source>
        <dbReference type="EMBL" id="RPB26417.1"/>
    </source>
</evidence>
<name>A0A3N4LU71_9PEZI</name>